<keyword evidence="2" id="KW-1185">Reference proteome</keyword>
<dbReference type="AlphaFoldDB" id="A0A975DJ83"/>
<dbReference type="PANTHER" id="PTHR43179:SF7">
    <property type="entry name" value="RHAMNOSYLTRANSFERASE WBBL"/>
    <property type="match status" value="1"/>
</dbReference>
<accession>A0A975DJ83</accession>
<name>A0A975DJ83_9GAMM</name>
<dbReference type="Gene3D" id="3.90.550.10">
    <property type="entry name" value="Spore Coat Polysaccharide Biosynthesis Protein SpsA, Chain A"/>
    <property type="match status" value="1"/>
</dbReference>
<dbReference type="PANTHER" id="PTHR43179">
    <property type="entry name" value="RHAMNOSYLTRANSFERASE WBBL"/>
    <property type="match status" value="1"/>
</dbReference>
<proteinExistence type="predicted"/>
<dbReference type="InterPro" id="IPR029044">
    <property type="entry name" value="Nucleotide-diphossugar_trans"/>
</dbReference>
<evidence type="ECO:0000313" key="2">
    <source>
        <dbReference type="Proteomes" id="UP000664904"/>
    </source>
</evidence>
<sequence>MVRYLICVVSHGHARYILDNKELAELSEFDNVDIVVRDNLGELSLKEYCAQNGFAYLHSPLPLGFGDNNNAVFDYGVRELGFTDQDWFLMINPDVLIEKEQFKALIVELNEGRRDFYTINLYKDHGFTIPENSVRYFAGFLSLFNPILLRPINSIYDKSVLEDNSYVEWASGAFLCIKFGVFGRVGGFDSRYFMYFEDVDLCFRLKEQGVYLTYLKNIKAIHCGQYKNRSLFSKHFRWYLSSLFRFLFVRRRFI</sequence>
<dbReference type="Proteomes" id="UP000664904">
    <property type="component" value="Chromosome"/>
</dbReference>
<dbReference type="EMBL" id="CP072133">
    <property type="protein sequence ID" value="QTH72544.1"/>
    <property type="molecule type" value="Genomic_DNA"/>
</dbReference>
<dbReference type="KEGG" id="pxi:J5O05_06995"/>
<organism evidence="1 2">
    <name type="scientific">Pseudoalteromonas xiamenensis</name>
    <dbReference type="NCBI Taxonomy" id="882626"/>
    <lineage>
        <taxon>Bacteria</taxon>
        <taxon>Pseudomonadati</taxon>
        <taxon>Pseudomonadota</taxon>
        <taxon>Gammaproteobacteria</taxon>
        <taxon>Alteromonadales</taxon>
        <taxon>Pseudoalteromonadaceae</taxon>
        <taxon>Pseudoalteromonas</taxon>
    </lineage>
</organism>
<protein>
    <submittedName>
        <fullName evidence="1">Glycosyltransferase family 2 protein</fullName>
    </submittedName>
</protein>
<dbReference type="RefSeq" id="WP_208844168.1">
    <property type="nucleotide sequence ID" value="NZ_CP072133.1"/>
</dbReference>
<evidence type="ECO:0000313" key="1">
    <source>
        <dbReference type="EMBL" id="QTH72544.1"/>
    </source>
</evidence>
<reference evidence="1" key="1">
    <citation type="submission" date="2021-03" db="EMBL/GenBank/DDBJ databases">
        <title>Complete Genome of Pseudoalteromonas xiamenensis STKMTI.2, a new potential marine bacterium producing anti-Vibrio compounds.</title>
        <authorList>
            <person name="Handayani D.P."/>
            <person name="Isnansetyo A."/>
            <person name="Istiqomah I."/>
            <person name="Jumina J."/>
        </authorList>
    </citation>
    <scope>NUCLEOTIDE SEQUENCE</scope>
    <source>
        <strain evidence="1">STKMTI.2</strain>
    </source>
</reference>
<gene>
    <name evidence="1" type="ORF">J5O05_06995</name>
</gene>
<dbReference type="SUPFAM" id="SSF53448">
    <property type="entry name" value="Nucleotide-diphospho-sugar transferases"/>
    <property type="match status" value="1"/>
</dbReference>